<organism evidence="6 7">
    <name type="scientific">Methanococcus maripaludis</name>
    <name type="common">Methanococcus deltae</name>
    <dbReference type="NCBI Taxonomy" id="39152"/>
    <lineage>
        <taxon>Archaea</taxon>
        <taxon>Methanobacteriati</taxon>
        <taxon>Methanobacteriota</taxon>
        <taxon>Methanomada group</taxon>
        <taxon>Methanococci</taxon>
        <taxon>Methanococcales</taxon>
        <taxon>Methanococcaceae</taxon>
        <taxon>Methanococcus</taxon>
    </lineage>
</organism>
<evidence type="ECO:0000256" key="3">
    <source>
        <dbReference type="ARBA" id="ARBA00023163"/>
    </source>
</evidence>
<reference evidence="6 7" key="1">
    <citation type="submission" date="2020-07" db="EMBL/GenBank/DDBJ databases">
        <title>Genomic Encyclopedia of Type Strains, Phase IV (KMG-V): Genome sequencing to study the core and pangenomes of soil and plant-associated prokaryotes.</title>
        <authorList>
            <person name="Whitman W."/>
        </authorList>
    </citation>
    <scope>NUCLEOTIDE SEQUENCE [LARGE SCALE GENOMIC DNA]</scope>
    <source>
        <strain evidence="6 7">C8</strain>
    </source>
</reference>
<dbReference type="Pfam" id="PF00440">
    <property type="entry name" value="TetR_N"/>
    <property type="match status" value="1"/>
</dbReference>
<protein>
    <submittedName>
        <fullName evidence="6">AcrR family transcriptional regulator</fullName>
    </submittedName>
</protein>
<dbReference type="EMBL" id="JACDUL010000002">
    <property type="protein sequence ID" value="MBA2861854.1"/>
    <property type="molecule type" value="Genomic_DNA"/>
</dbReference>
<dbReference type="InterPro" id="IPR009057">
    <property type="entry name" value="Homeodomain-like_sf"/>
</dbReference>
<keyword evidence="2 4" id="KW-0238">DNA-binding</keyword>
<evidence type="ECO:0000313" key="6">
    <source>
        <dbReference type="EMBL" id="MBA2861854.1"/>
    </source>
</evidence>
<dbReference type="PANTHER" id="PTHR47506:SF1">
    <property type="entry name" value="HTH-TYPE TRANSCRIPTIONAL REGULATOR YJDC"/>
    <property type="match status" value="1"/>
</dbReference>
<dbReference type="SUPFAM" id="SSF48498">
    <property type="entry name" value="Tetracyclin repressor-like, C-terminal domain"/>
    <property type="match status" value="1"/>
</dbReference>
<name>A0A7J9PGD3_METMI</name>
<dbReference type="InterPro" id="IPR036271">
    <property type="entry name" value="Tet_transcr_reg_TetR-rel_C_sf"/>
</dbReference>
<proteinExistence type="predicted"/>
<evidence type="ECO:0000256" key="1">
    <source>
        <dbReference type="ARBA" id="ARBA00023015"/>
    </source>
</evidence>
<keyword evidence="3" id="KW-0804">Transcription</keyword>
<dbReference type="Proteomes" id="UP000533207">
    <property type="component" value="Unassembled WGS sequence"/>
</dbReference>
<dbReference type="RefSeq" id="WP_011976492.1">
    <property type="nucleotide sequence ID" value="NZ_JACDUL010000002.1"/>
</dbReference>
<gene>
    <name evidence="6" type="ORF">HNP90_000733</name>
</gene>
<feature type="domain" description="HTH tetR-type" evidence="5">
    <location>
        <begin position="1"/>
        <end position="60"/>
    </location>
</feature>
<dbReference type="PROSITE" id="PS50977">
    <property type="entry name" value="HTH_TETR_2"/>
    <property type="match status" value="1"/>
</dbReference>
<evidence type="ECO:0000256" key="2">
    <source>
        <dbReference type="ARBA" id="ARBA00023125"/>
    </source>
</evidence>
<dbReference type="PANTHER" id="PTHR47506">
    <property type="entry name" value="TRANSCRIPTIONAL REGULATORY PROTEIN"/>
    <property type="match status" value="1"/>
</dbReference>
<dbReference type="Gene3D" id="1.10.357.10">
    <property type="entry name" value="Tetracycline Repressor, domain 2"/>
    <property type="match status" value="1"/>
</dbReference>
<dbReference type="Gene3D" id="1.10.10.60">
    <property type="entry name" value="Homeodomain-like"/>
    <property type="match status" value="1"/>
</dbReference>
<keyword evidence="1" id="KW-0805">Transcription regulation</keyword>
<evidence type="ECO:0000256" key="4">
    <source>
        <dbReference type="PROSITE-ProRule" id="PRU00335"/>
    </source>
</evidence>
<comment type="caution">
    <text evidence="6">The sequence shown here is derived from an EMBL/GenBank/DDBJ whole genome shotgun (WGS) entry which is preliminary data.</text>
</comment>
<dbReference type="GO" id="GO:0003677">
    <property type="term" value="F:DNA binding"/>
    <property type="evidence" value="ECO:0007669"/>
    <property type="project" value="UniProtKB-UniRule"/>
</dbReference>
<evidence type="ECO:0000313" key="7">
    <source>
        <dbReference type="Proteomes" id="UP000533207"/>
    </source>
</evidence>
<evidence type="ECO:0000259" key="5">
    <source>
        <dbReference type="PROSITE" id="PS50977"/>
    </source>
</evidence>
<dbReference type="PRINTS" id="PR00455">
    <property type="entry name" value="HTHTETR"/>
</dbReference>
<dbReference type="SUPFAM" id="SSF46689">
    <property type="entry name" value="Homeodomain-like"/>
    <property type="match status" value="1"/>
</dbReference>
<feature type="DNA-binding region" description="H-T-H motif" evidence="4">
    <location>
        <begin position="23"/>
        <end position="42"/>
    </location>
</feature>
<accession>A0A7J9PGD3</accession>
<sequence>MTRNLILKKSKELFLEKGYSETSLSEIARACNISKGGIYHHFERKEDLYIETMISILEENGKAVISSIENETRFENAIFEAIEQAIIIRTKYINNYNKDCEKTAYFGPVSDAIKKFPEIWEFNNNIYKNAIDTLVNKIILAQETGEVKKELDPYSVAFHFCSIFEGIHLVSYYTNQKFEDKSRLVISSFWELIKN</sequence>
<dbReference type="InterPro" id="IPR001647">
    <property type="entry name" value="HTH_TetR"/>
</dbReference>
<dbReference type="AlphaFoldDB" id="A0A7J9PGD3"/>